<evidence type="ECO:0000313" key="3">
    <source>
        <dbReference type="EMBL" id="GGN54931.1"/>
    </source>
</evidence>
<proteinExistence type="predicted"/>
<organism evidence="3 4">
    <name type="scientific">Novosphingobium indicum</name>
    <dbReference type="NCBI Taxonomy" id="462949"/>
    <lineage>
        <taxon>Bacteria</taxon>
        <taxon>Pseudomonadati</taxon>
        <taxon>Pseudomonadota</taxon>
        <taxon>Alphaproteobacteria</taxon>
        <taxon>Sphingomonadales</taxon>
        <taxon>Sphingomonadaceae</taxon>
        <taxon>Novosphingobium</taxon>
    </lineage>
</organism>
<gene>
    <name evidence="3" type="ORF">GCM10011349_31070</name>
</gene>
<feature type="chain" id="PRO_5045118505" description="DUF4440 domain-containing protein" evidence="1">
    <location>
        <begin position="23"/>
        <end position="161"/>
    </location>
</feature>
<sequence length="161" mass="16995">MRNGSFALGLAALTLGGAGLSACNSQPAVEAAPPLTEAQAGAILSDFAKAMGSMDLTAIDKWYANDIVAYEPGKAGRVSGQVTMHVSNAQFVDMKFDKAEMPDPKIQILGPNLFIASGLARLTSSAGKVKEADIRYTEVFQKQADGSWQSIHENVAYPSET</sequence>
<dbReference type="SUPFAM" id="SSF54427">
    <property type="entry name" value="NTF2-like"/>
    <property type="match status" value="1"/>
</dbReference>
<protein>
    <recommendedName>
        <fullName evidence="2">DUF4440 domain-containing protein</fullName>
    </recommendedName>
</protein>
<feature type="domain" description="DUF4440" evidence="2">
    <location>
        <begin position="43"/>
        <end position="149"/>
    </location>
</feature>
<dbReference type="Pfam" id="PF14534">
    <property type="entry name" value="DUF4440"/>
    <property type="match status" value="1"/>
</dbReference>
<evidence type="ECO:0000313" key="4">
    <source>
        <dbReference type="Proteomes" id="UP000605099"/>
    </source>
</evidence>
<evidence type="ECO:0000256" key="1">
    <source>
        <dbReference type="SAM" id="SignalP"/>
    </source>
</evidence>
<dbReference type="PROSITE" id="PS51257">
    <property type="entry name" value="PROKAR_LIPOPROTEIN"/>
    <property type="match status" value="1"/>
</dbReference>
<comment type="caution">
    <text evidence="3">The sequence shown here is derived from an EMBL/GenBank/DDBJ whole genome shotgun (WGS) entry which is preliminary data.</text>
</comment>
<evidence type="ECO:0000259" key="2">
    <source>
        <dbReference type="Pfam" id="PF14534"/>
    </source>
</evidence>
<keyword evidence="4" id="KW-1185">Reference proteome</keyword>
<dbReference type="EMBL" id="BMLK01000015">
    <property type="protein sequence ID" value="GGN54931.1"/>
    <property type="molecule type" value="Genomic_DNA"/>
</dbReference>
<dbReference type="Gene3D" id="3.10.450.50">
    <property type="match status" value="1"/>
</dbReference>
<feature type="signal peptide" evidence="1">
    <location>
        <begin position="1"/>
        <end position="22"/>
    </location>
</feature>
<dbReference type="InterPro" id="IPR027843">
    <property type="entry name" value="DUF4440"/>
</dbReference>
<name>A0ABQ2JTM3_9SPHN</name>
<accession>A0ABQ2JTM3</accession>
<keyword evidence="1" id="KW-0732">Signal</keyword>
<dbReference type="InterPro" id="IPR032710">
    <property type="entry name" value="NTF2-like_dom_sf"/>
</dbReference>
<dbReference type="Proteomes" id="UP000605099">
    <property type="component" value="Unassembled WGS sequence"/>
</dbReference>
<reference evidence="4" key="1">
    <citation type="journal article" date="2019" name="Int. J. Syst. Evol. Microbiol.">
        <title>The Global Catalogue of Microorganisms (GCM) 10K type strain sequencing project: providing services to taxonomists for standard genome sequencing and annotation.</title>
        <authorList>
            <consortium name="The Broad Institute Genomics Platform"/>
            <consortium name="The Broad Institute Genome Sequencing Center for Infectious Disease"/>
            <person name="Wu L."/>
            <person name="Ma J."/>
        </authorList>
    </citation>
    <scope>NUCLEOTIDE SEQUENCE [LARGE SCALE GENOMIC DNA]</scope>
    <source>
        <strain evidence="4">CGMCC 1.6784</strain>
    </source>
</reference>